<protein>
    <submittedName>
        <fullName evidence="2">Uncharacterized protein</fullName>
    </submittedName>
</protein>
<dbReference type="EMBL" id="GG745333">
    <property type="protein sequence ID" value="KNE58424.1"/>
    <property type="molecule type" value="Genomic_DNA"/>
</dbReference>
<keyword evidence="3" id="KW-1185">Reference proteome</keyword>
<evidence type="ECO:0000256" key="1">
    <source>
        <dbReference type="SAM" id="MobiDB-lite"/>
    </source>
</evidence>
<gene>
    <name evidence="2" type="ORF">AMAG_03998</name>
</gene>
<feature type="compositionally biased region" description="Low complexity" evidence="1">
    <location>
        <begin position="16"/>
        <end position="25"/>
    </location>
</feature>
<dbReference type="Proteomes" id="UP000054350">
    <property type="component" value="Unassembled WGS sequence"/>
</dbReference>
<reference evidence="2 3" key="1">
    <citation type="submission" date="2009-11" db="EMBL/GenBank/DDBJ databases">
        <title>Annotation of Allomyces macrogynus ATCC 38327.</title>
        <authorList>
            <consortium name="The Broad Institute Genome Sequencing Platform"/>
            <person name="Russ C."/>
            <person name="Cuomo C."/>
            <person name="Burger G."/>
            <person name="Gray M.W."/>
            <person name="Holland P.W.H."/>
            <person name="King N."/>
            <person name="Lang F.B.F."/>
            <person name="Roger A.J."/>
            <person name="Ruiz-Trillo I."/>
            <person name="Young S.K."/>
            <person name="Zeng Q."/>
            <person name="Gargeya S."/>
            <person name="Fitzgerald M."/>
            <person name="Haas B."/>
            <person name="Abouelleil A."/>
            <person name="Alvarado L."/>
            <person name="Arachchi H.M."/>
            <person name="Berlin A."/>
            <person name="Chapman S.B."/>
            <person name="Gearin G."/>
            <person name="Goldberg J."/>
            <person name="Griggs A."/>
            <person name="Gujja S."/>
            <person name="Hansen M."/>
            <person name="Heiman D."/>
            <person name="Howarth C."/>
            <person name="Larimer J."/>
            <person name="Lui A."/>
            <person name="MacDonald P.J.P."/>
            <person name="McCowen C."/>
            <person name="Montmayeur A."/>
            <person name="Murphy C."/>
            <person name="Neiman D."/>
            <person name="Pearson M."/>
            <person name="Priest M."/>
            <person name="Roberts A."/>
            <person name="Saif S."/>
            <person name="Shea T."/>
            <person name="Sisk P."/>
            <person name="Stolte C."/>
            <person name="Sykes S."/>
            <person name="Wortman J."/>
            <person name="Nusbaum C."/>
            <person name="Birren B."/>
        </authorList>
    </citation>
    <scope>NUCLEOTIDE SEQUENCE [LARGE SCALE GENOMIC DNA]</scope>
    <source>
        <strain evidence="2 3">ATCC 38327</strain>
    </source>
</reference>
<dbReference type="AlphaFoldDB" id="A0A0L0S7T3"/>
<reference evidence="3" key="2">
    <citation type="submission" date="2009-11" db="EMBL/GenBank/DDBJ databases">
        <title>The Genome Sequence of Allomyces macrogynus strain ATCC 38327.</title>
        <authorList>
            <consortium name="The Broad Institute Genome Sequencing Platform"/>
            <person name="Russ C."/>
            <person name="Cuomo C."/>
            <person name="Shea T."/>
            <person name="Young S.K."/>
            <person name="Zeng Q."/>
            <person name="Koehrsen M."/>
            <person name="Haas B."/>
            <person name="Borodovsky M."/>
            <person name="Guigo R."/>
            <person name="Alvarado L."/>
            <person name="Berlin A."/>
            <person name="Borenstein D."/>
            <person name="Chen Z."/>
            <person name="Engels R."/>
            <person name="Freedman E."/>
            <person name="Gellesch M."/>
            <person name="Goldberg J."/>
            <person name="Griggs A."/>
            <person name="Gujja S."/>
            <person name="Heiman D."/>
            <person name="Hepburn T."/>
            <person name="Howarth C."/>
            <person name="Jen D."/>
            <person name="Larson L."/>
            <person name="Lewis B."/>
            <person name="Mehta T."/>
            <person name="Park D."/>
            <person name="Pearson M."/>
            <person name="Roberts A."/>
            <person name="Saif S."/>
            <person name="Shenoy N."/>
            <person name="Sisk P."/>
            <person name="Stolte C."/>
            <person name="Sykes S."/>
            <person name="Walk T."/>
            <person name="White J."/>
            <person name="Yandava C."/>
            <person name="Burger G."/>
            <person name="Gray M.W."/>
            <person name="Holland P.W.H."/>
            <person name="King N."/>
            <person name="Lang F.B.F."/>
            <person name="Roger A.J."/>
            <person name="Ruiz-Trillo I."/>
            <person name="Lander E."/>
            <person name="Nusbaum C."/>
        </authorList>
    </citation>
    <scope>NUCLEOTIDE SEQUENCE [LARGE SCALE GENOMIC DNA]</scope>
    <source>
        <strain evidence="3">ATCC 38327</strain>
    </source>
</reference>
<dbReference type="VEuPathDB" id="FungiDB:AMAG_03998"/>
<sequence length="194" mass="21309">MDGNTDLVDDLDTPHTRAAAATVTTPEPPKTSGTSTERVAVKQLAVQAFRGEQVGDPQWIRVTYDEKGSDGKVLRVKSESLDISTADFDLANGNWDFFLRLKCNKALPKIHFEINVQGPMLGADGEVTCITLARADNVTLISTNGYYIQWRFPKGPIYLGSDENISCVSVRLFTSGEQLVDDLFLDTVEARPVV</sequence>
<feature type="region of interest" description="Disordered" evidence="1">
    <location>
        <begin position="1"/>
        <end position="37"/>
    </location>
</feature>
<name>A0A0L0S7T3_ALLM3</name>
<evidence type="ECO:0000313" key="2">
    <source>
        <dbReference type="EMBL" id="KNE58424.1"/>
    </source>
</evidence>
<evidence type="ECO:0000313" key="3">
    <source>
        <dbReference type="Proteomes" id="UP000054350"/>
    </source>
</evidence>
<organism evidence="2 3">
    <name type="scientific">Allomyces macrogynus (strain ATCC 38327)</name>
    <name type="common">Allomyces javanicus var. macrogynus</name>
    <dbReference type="NCBI Taxonomy" id="578462"/>
    <lineage>
        <taxon>Eukaryota</taxon>
        <taxon>Fungi</taxon>
        <taxon>Fungi incertae sedis</taxon>
        <taxon>Blastocladiomycota</taxon>
        <taxon>Blastocladiomycetes</taxon>
        <taxon>Blastocladiales</taxon>
        <taxon>Blastocladiaceae</taxon>
        <taxon>Allomyces</taxon>
    </lineage>
</organism>
<accession>A0A0L0S7T3</accession>
<proteinExistence type="predicted"/>